<sequence length="59" mass="6498">MTAGEMAAAKAQLDKFLKHINSPEVKGKLKYILEDKDAHFTSNWVVIAQIIEAIVGEKG</sequence>
<reference evidence="1" key="1">
    <citation type="journal article" date="2015" name="Nature">
        <title>Complex archaea that bridge the gap between prokaryotes and eukaryotes.</title>
        <authorList>
            <person name="Spang A."/>
            <person name="Saw J.H."/>
            <person name="Jorgensen S.L."/>
            <person name="Zaremba-Niedzwiedzka K."/>
            <person name="Martijn J."/>
            <person name="Lind A.E."/>
            <person name="van Eijk R."/>
            <person name="Schleper C."/>
            <person name="Guy L."/>
            <person name="Ettema T.J."/>
        </authorList>
    </citation>
    <scope>NUCLEOTIDE SEQUENCE</scope>
</reference>
<name>A0A0F8VTN4_9ZZZZ</name>
<feature type="non-terminal residue" evidence="1">
    <location>
        <position position="1"/>
    </location>
</feature>
<accession>A0A0F8VTN4</accession>
<gene>
    <name evidence="1" type="ORF">LCGC14_3152390</name>
</gene>
<comment type="caution">
    <text evidence="1">The sequence shown here is derived from an EMBL/GenBank/DDBJ whole genome shotgun (WGS) entry which is preliminary data.</text>
</comment>
<organism evidence="1">
    <name type="scientific">marine sediment metagenome</name>
    <dbReference type="NCBI Taxonomy" id="412755"/>
    <lineage>
        <taxon>unclassified sequences</taxon>
        <taxon>metagenomes</taxon>
        <taxon>ecological metagenomes</taxon>
    </lineage>
</organism>
<evidence type="ECO:0000313" key="1">
    <source>
        <dbReference type="EMBL" id="KKK47713.1"/>
    </source>
</evidence>
<dbReference type="EMBL" id="LAZR01069432">
    <property type="protein sequence ID" value="KKK47713.1"/>
    <property type="molecule type" value="Genomic_DNA"/>
</dbReference>
<protein>
    <submittedName>
        <fullName evidence="1">Uncharacterized protein</fullName>
    </submittedName>
</protein>
<dbReference type="AlphaFoldDB" id="A0A0F8VTN4"/>
<proteinExistence type="predicted"/>